<proteinExistence type="predicted"/>
<comment type="caution">
    <text evidence="1">The sequence shown here is derived from an EMBL/GenBank/DDBJ whole genome shotgun (WGS) entry which is preliminary data.</text>
</comment>
<evidence type="ECO:0000313" key="1">
    <source>
        <dbReference type="EMBL" id="GAA4555120.1"/>
    </source>
</evidence>
<protein>
    <submittedName>
        <fullName evidence="1">Uncharacterized protein</fullName>
    </submittedName>
</protein>
<name>A0ABP8S014_9PSEU</name>
<dbReference type="Proteomes" id="UP001501598">
    <property type="component" value="Unassembled WGS sequence"/>
</dbReference>
<sequence>MVEGVVGNGDRQPVAPRVVRQAAGDGPGAQHPALLEPQVEVRAGTTVVVQDERGPGHGFSVPVPL</sequence>
<accession>A0ABP8S014</accession>
<keyword evidence="2" id="KW-1185">Reference proteome</keyword>
<reference evidence="2" key="1">
    <citation type="journal article" date="2019" name="Int. J. Syst. Evol. Microbiol.">
        <title>The Global Catalogue of Microorganisms (GCM) 10K type strain sequencing project: providing services to taxonomists for standard genome sequencing and annotation.</title>
        <authorList>
            <consortium name="The Broad Institute Genomics Platform"/>
            <consortium name="The Broad Institute Genome Sequencing Center for Infectious Disease"/>
            <person name="Wu L."/>
            <person name="Ma J."/>
        </authorList>
    </citation>
    <scope>NUCLEOTIDE SEQUENCE [LARGE SCALE GENOMIC DNA]</scope>
    <source>
        <strain evidence="2">JCM 17906</strain>
    </source>
</reference>
<dbReference type="EMBL" id="BAABGT010000089">
    <property type="protein sequence ID" value="GAA4555120.1"/>
    <property type="molecule type" value="Genomic_DNA"/>
</dbReference>
<organism evidence="1 2">
    <name type="scientific">Pseudonocardia xishanensis</name>
    <dbReference type="NCBI Taxonomy" id="630995"/>
    <lineage>
        <taxon>Bacteria</taxon>
        <taxon>Bacillati</taxon>
        <taxon>Actinomycetota</taxon>
        <taxon>Actinomycetes</taxon>
        <taxon>Pseudonocardiales</taxon>
        <taxon>Pseudonocardiaceae</taxon>
        <taxon>Pseudonocardia</taxon>
    </lineage>
</organism>
<evidence type="ECO:0000313" key="2">
    <source>
        <dbReference type="Proteomes" id="UP001501598"/>
    </source>
</evidence>
<gene>
    <name evidence="1" type="ORF">GCM10023175_54850</name>
</gene>